<dbReference type="GO" id="GO:0003824">
    <property type="term" value="F:catalytic activity"/>
    <property type="evidence" value="ECO:0007669"/>
    <property type="project" value="InterPro"/>
</dbReference>
<dbReference type="InterPro" id="IPR000073">
    <property type="entry name" value="AB_hydrolase_1"/>
</dbReference>
<gene>
    <name evidence="2" type="ORF">CLV43_104621</name>
</gene>
<dbReference type="InterPro" id="IPR029058">
    <property type="entry name" value="AB_hydrolase_fold"/>
</dbReference>
<dbReference type="Proteomes" id="UP000239494">
    <property type="component" value="Unassembled WGS sequence"/>
</dbReference>
<dbReference type="InterPro" id="IPR000639">
    <property type="entry name" value="Epox_hydrolase-like"/>
</dbReference>
<dbReference type="PANTHER" id="PTHR43798">
    <property type="entry name" value="MONOACYLGLYCEROL LIPASE"/>
    <property type="match status" value="1"/>
</dbReference>
<dbReference type="OrthoDB" id="5172953at2"/>
<reference evidence="2 3" key="1">
    <citation type="submission" date="2018-03" db="EMBL/GenBank/DDBJ databases">
        <title>Genomic Encyclopedia of Archaeal and Bacterial Type Strains, Phase II (KMG-II): from individual species to whole genera.</title>
        <authorList>
            <person name="Goeker M."/>
        </authorList>
    </citation>
    <scope>NUCLEOTIDE SEQUENCE [LARGE SCALE GENOMIC DNA]</scope>
    <source>
        <strain evidence="2 3">DSM 44720</strain>
    </source>
</reference>
<evidence type="ECO:0000259" key="1">
    <source>
        <dbReference type="Pfam" id="PF00561"/>
    </source>
</evidence>
<dbReference type="PRINTS" id="PR00412">
    <property type="entry name" value="EPOXHYDRLASE"/>
</dbReference>
<comment type="caution">
    <text evidence="2">The sequence shown here is derived from an EMBL/GenBank/DDBJ whole genome shotgun (WGS) entry which is preliminary data.</text>
</comment>
<dbReference type="InterPro" id="IPR050266">
    <property type="entry name" value="AB_hydrolase_sf"/>
</dbReference>
<dbReference type="Pfam" id="PF00561">
    <property type="entry name" value="Abhydrolase_1"/>
    <property type="match status" value="1"/>
</dbReference>
<keyword evidence="3" id="KW-1185">Reference proteome</keyword>
<dbReference type="EMBL" id="PVTF01000004">
    <property type="protein sequence ID" value="PRY42784.1"/>
    <property type="molecule type" value="Genomic_DNA"/>
</dbReference>
<proteinExistence type="predicted"/>
<organism evidence="2 3">
    <name type="scientific">Umezawaea tangerina</name>
    <dbReference type="NCBI Taxonomy" id="84725"/>
    <lineage>
        <taxon>Bacteria</taxon>
        <taxon>Bacillati</taxon>
        <taxon>Actinomycetota</taxon>
        <taxon>Actinomycetes</taxon>
        <taxon>Pseudonocardiales</taxon>
        <taxon>Pseudonocardiaceae</taxon>
        <taxon>Umezawaea</taxon>
    </lineage>
</organism>
<dbReference type="GO" id="GO:0016020">
    <property type="term" value="C:membrane"/>
    <property type="evidence" value="ECO:0007669"/>
    <property type="project" value="TreeGrafter"/>
</dbReference>
<dbReference type="SUPFAM" id="SSF53474">
    <property type="entry name" value="alpha/beta-Hydrolases"/>
    <property type="match status" value="1"/>
</dbReference>
<evidence type="ECO:0000313" key="3">
    <source>
        <dbReference type="Proteomes" id="UP000239494"/>
    </source>
</evidence>
<evidence type="ECO:0000313" key="2">
    <source>
        <dbReference type="EMBL" id="PRY42784.1"/>
    </source>
</evidence>
<dbReference type="AlphaFoldDB" id="A0A2T0TAW1"/>
<protein>
    <submittedName>
        <fullName evidence="2">Pimeloyl-ACP methyl ester carboxylesterase</fullName>
    </submittedName>
</protein>
<accession>A0A2T0TAW1</accession>
<name>A0A2T0TAW1_9PSEU</name>
<dbReference type="PANTHER" id="PTHR43798:SF33">
    <property type="entry name" value="HYDROLASE, PUTATIVE (AFU_ORTHOLOGUE AFUA_2G14860)-RELATED"/>
    <property type="match status" value="1"/>
</dbReference>
<dbReference type="Gene3D" id="3.40.50.1820">
    <property type="entry name" value="alpha/beta hydrolase"/>
    <property type="match status" value="1"/>
</dbReference>
<sequence>MSVTPASYGTLSRMQEHDVVSADGTRIRVWRSDAEGPVVLLCPGLGTTPETWPALLLPTCGVRALSWYHRGTMGSARPEDESRIALADHVADALAVLDDAGIEQCVVLGWSMGVTVAAELALKHPDRVSGLMLVAGAPGDSFESMLGVSGLPSDLRRLVGLTGAKALRAAGPLLDLVLHRLPINDVTTFLLRHSGLMLASSAPEAVAGSMSRFMKHDWTWYFTLALALGQVPRQDLTGVTCPTTVLAGKYDLLASPESMAGPAGTLPQARVRVLPTSHFLPLEAPDVLAEELLLLVDRVDAVHRALCDLDPPPLTSGSRQRA</sequence>
<feature type="domain" description="AB hydrolase-1" evidence="1">
    <location>
        <begin position="37"/>
        <end position="285"/>
    </location>
</feature>